<dbReference type="Pfam" id="PF01425">
    <property type="entry name" value="Amidase"/>
    <property type="match status" value="1"/>
</dbReference>
<keyword evidence="4" id="KW-1185">Reference proteome</keyword>
<dbReference type="Proteomes" id="UP000308917">
    <property type="component" value="Unassembled WGS sequence"/>
</dbReference>
<reference evidence="3 4" key="1">
    <citation type="journal article" date="2015" name="Antonie Van Leeuwenhoek">
        <title>Lampropedia puyangensis sp. nov., isolated from symptomatic bark of Populus ? euramericana canker and emended description of Lampropedia hyalina (Ehrenberg 1832) Lee et al. 2004.</title>
        <authorList>
            <person name="Li Y."/>
            <person name="Wang T."/>
            <person name="Piao C.G."/>
            <person name="Wang L.F."/>
            <person name="Tian G.Z."/>
            <person name="Zhu T.H."/>
            <person name="Guo M.W."/>
        </authorList>
    </citation>
    <scope>NUCLEOTIDE SEQUENCE [LARGE SCALE GENOMIC DNA]</scope>
    <source>
        <strain evidence="3 4">2-bin</strain>
    </source>
</reference>
<feature type="domain" description="Amidase" evidence="2">
    <location>
        <begin position="32"/>
        <end position="454"/>
    </location>
</feature>
<dbReference type="GO" id="GO:0003824">
    <property type="term" value="F:catalytic activity"/>
    <property type="evidence" value="ECO:0007669"/>
    <property type="project" value="InterPro"/>
</dbReference>
<dbReference type="InterPro" id="IPR036928">
    <property type="entry name" value="AS_sf"/>
</dbReference>
<evidence type="ECO:0000256" key="1">
    <source>
        <dbReference type="ARBA" id="ARBA00009199"/>
    </source>
</evidence>
<name>A0A4S8ENN1_9BURK</name>
<dbReference type="PANTHER" id="PTHR11895">
    <property type="entry name" value="TRANSAMIDASE"/>
    <property type="match status" value="1"/>
</dbReference>
<organism evidence="3 4">
    <name type="scientific">Lampropedia puyangensis</name>
    <dbReference type="NCBI Taxonomy" id="1330072"/>
    <lineage>
        <taxon>Bacteria</taxon>
        <taxon>Pseudomonadati</taxon>
        <taxon>Pseudomonadota</taxon>
        <taxon>Betaproteobacteria</taxon>
        <taxon>Burkholderiales</taxon>
        <taxon>Comamonadaceae</taxon>
        <taxon>Lampropedia</taxon>
    </lineage>
</organism>
<evidence type="ECO:0000313" key="4">
    <source>
        <dbReference type="Proteomes" id="UP000308917"/>
    </source>
</evidence>
<evidence type="ECO:0000259" key="2">
    <source>
        <dbReference type="Pfam" id="PF01425"/>
    </source>
</evidence>
<gene>
    <name evidence="3" type="ORF">E9531_16965</name>
</gene>
<dbReference type="Gene3D" id="3.90.1300.10">
    <property type="entry name" value="Amidase signature (AS) domain"/>
    <property type="match status" value="1"/>
</dbReference>
<evidence type="ECO:0000313" key="3">
    <source>
        <dbReference type="EMBL" id="THT95956.1"/>
    </source>
</evidence>
<dbReference type="RefSeq" id="WP_211343478.1">
    <property type="nucleotide sequence ID" value="NZ_STFG01000039.1"/>
</dbReference>
<dbReference type="SUPFAM" id="SSF75304">
    <property type="entry name" value="Amidase signature (AS) enzymes"/>
    <property type="match status" value="1"/>
</dbReference>
<dbReference type="AlphaFoldDB" id="A0A4S8ENN1"/>
<comment type="similarity">
    <text evidence="1">Belongs to the amidase family.</text>
</comment>
<proteinExistence type="inferred from homology"/>
<dbReference type="EMBL" id="STFG01000039">
    <property type="protein sequence ID" value="THT95956.1"/>
    <property type="molecule type" value="Genomic_DNA"/>
</dbReference>
<sequence>MTDVSLTPLAIHAMSVRALGESLRNGSLTASEVLEHFLARIERLQPVLNAFTYIDVEGARAAARHSDCLLAEGKPRSLLEGIPVSVKDNIYIKGMPFVFGSPLFKDRIATHDELPIELLRDAGAILVGKTNLPEFASRGSTYNPVYGATGNPWNPELTTGGSSGGSVASVAAGMVPLSLGTDGGGSIRRPAGYTGLVGLKPTLSRIPRADGFTSVLYDCEVVGPIGRTVDDVRIMMSAIAKPHRRDQRSRGFAAMSDKANEVGPLRILYVPQYGASPVDPEIAASCLQACERFSSMGHSVTVGELPFDISPVSDNWAIIGNVCMSLMAQQYPDFKDKVTVDYRDRALTGDAINGGTYQGVIELLQELRSKVGEAFAHYDIIMTPTSAANPWPKNEPFPPMIDGQKVGPRGHAVFTNWVNACSHPGLALPAEPTASGMPIGFQLIADFGADDLLLDLASCYEAQFATGKAWPEFSAS</sequence>
<protein>
    <submittedName>
        <fullName evidence="3">Amidase</fullName>
    </submittedName>
</protein>
<dbReference type="InterPro" id="IPR023631">
    <property type="entry name" value="Amidase_dom"/>
</dbReference>
<dbReference type="PANTHER" id="PTHR11895:SF7">
    <property type="entry name" value="GLUTAMYL-TRNA(GLN) AMIDOTRANSFERASE SUBUNIT A, MITOCHONDRIAL"/>
    <property type="match status" value="1"/>
</dbReference>
<comment type="caution">
    <text evidence="3">The sequence shown here is derived from an EMBL/GenBank/DDBJ whole genome shotgun (WGS) entry which is preliminary data.</text>
</comment>
<dbReference type="InterPro" id="IPR000120">
    <property type="entry name" value="Amidase"/>
</dbReference>
<accession>A0A4S8ENN1</accession>